<comment type="cofactor">
    <cofactor evidence="2">
        <name>Mg(2+)</name>
        <dbReference type="ChEBI" id="CHEBI:18420"/>
    </cofactor>
</comment>
<keyword evidence="6 9" id="KW-0479">Metal-binding</keyword>
<accession>A0A6M0H7K4</accession>
<evidence type="ECO:0000256" key="1">
    <source>
        <dbReference type="ARBA" id="ARBA00000815"/>
    </source>
</evidence>
<proteinExistence type="inferred from homology"/>
<evidence type="ECO:0000256" key="5">
    <source>
        <dbReference type="ARBA" id="ARBA00022490"/>
    </source>
</evidence>
<evidence type="ECO:0000256" key="9">
    <source>
        <dbReference type="HAMAP-Rule" id="MF_00060"/>
    </source>
</evidence>
<dbReference type="RefSeq" id="WP_061997126.1">
    <property type="nucleotide sequence ID" value="NZ_JAAGPU010000071.1"/>
</dbReference>
<feature type="domain" description="Survival protein SurE-like phosphatase/nucleotidase" evidence="10">
    <location>
        <begin position="3"/>
        <end position="190"/>
    </location>
</feature>
<feature type="binding site" evidence="9">
    <location>
        <position position="8"/>
    </location>
    <ligand>
        <name>a divalent metal cation</name>
        <dbReference type="ChEBI" id="CHEBI:60240"/>
    </ligand>
</feature>
<dbReference type="EC" id="3.1.3.5" evidence="9"/>
<feature type="binding site" evidence="9">
    <location>
        <position position="96"/>
    </location>
    <ligand>
        <name>a divalent metal cation</name>
        <dbReference type="ChEBI" id="CHEBI:60240"/>
    </ligand>
</feature>
<comment type="subcellular location">
    <subcellularLocation>
        <location evidence="3 9">Cytoplasm</location>
    </subcellularLocation>
</comment>
<comment type="function">
    <text evidence="9">Nucleotidase that shows phosphatase activity on nucleoside 5'-monophosphates.</text>
</comment>
<keyword evidence="5 9" id="KW-0963">Cytoplasm</keyword>
<dbReference type="GO" id="GO:0005737">
    <property type="term" value="C:cytoplasm"/>
    <property type="evidence" value="ECO:0007669"/>
    <property type="project" value="UniProtKB-SubCell"/>
</dbReference>
<evidence type="ECO:0000256" key="2">
    <source>
        <dbReference type="ARBA" id="ARBA00001946"/>
    </source>
</evidence>
<dbReference type="GO" id="GO:0000166">
    <property type="term" value="F:nucleotide binding"/>
    <property type="evidence" value="ECO:0007669"/>
    <property type="project" value="UniProtKB-KW"/>
</dbReference>
<evidence type="ECO:0000256" key="3">
    <source>
        <dbReference type="ARBA" id="ARBA00004496"/>
    </source>
</evidence>
<dbReference type="NCBIfam" id="NF010543">
    <property type="entry name" value="PRK13933.1"/>
    <property type="match status" value="1"/>
</dbReference>
<organism evidence="11 12">
    <name type="scientific">Clostridium senegalense</name>
    <dbReference type="NCBI Taxonomy" id="1465809"/>
    <lineage>
        <taxon>Bacteria</taxon>
        <taxon>Bacillati</taxon>
        <taxon>Bacillota</taxon>
        <taxon>Clostridia</taxon>
        <taxon>Eubacteriales</taxon>
        <taxon>Clostridiaceae</taxon>
        <taxon>Clostridium</taxon>
    </lineage>
</organism>
<dbReference type="InterPro" id="IPR030048">
    <property type="entry name" value="SurE"/>
</dbReference>
<name>A0A6M0H7K4_9CLOT</name>
<keyword evidence="12" id="KW-1185">Reference proteome</keyword>
<dbReference type="InterPro" id="IPR036523">
    <property type="entry name" value="SurE-like_sf"/>
</dbReference>
<reference evidence="11 12" key="1">
    <citation type="submission" date="2020-02" db="EMBL/GenBank/DDBJ databases">
        <title>Genome assembly of a novel Clostridium senegalense strain.</title>
        <authorList>
            <person name="Gupta T.B."/>
            <person name="Jauregui R."/>
            <person name="Maclean P."/>
            <person name="Nawarathana A."/>
            <person name="Brightwell G."/>
        </authorList>
    </citation>
    <scope>NUCLEOTIDE SEQUENCE [LARGE SCALE GENOMIC DNA]</scope>
    <source>
        <strain evidence="11 12">AGRFS4</strain>
    </source>
</reference>
<gene>
    <name evidence="9 11" type="primary">surE</name>
    <name evidence="11" type="ORF">G3M99_17995</name>
</gene>
<sequence length="252" mass="27758">MKILITNDDGVFADGIIELAKELEKHYSVCIVAPNCQKSATSHSITIDKPLIIKEEKLEGIKSRAFSISGTPADCARVGVNKIMDGKVDMVISGINNGFNLGTDILYSGTVSAAIEAAILKIPSIAFSCDGNNESYKECAKVAKDLIEKLEKSPLKNDLVLNVNFPSLKNVDLKKNYEFKVSKMGEKKYENLYVETLNEDGSKSINISGTPIKNNEADTDVLNIENGYVTITPLHYDLTNFEILYKIEEKLI</sequence>
<evidence type="ECO:0000256" key="6">
    <source>
        <dbReference type="ARBA" id="ARBA00022723"/>
    </source>
</evidence>
<feature type="binding site" evidence="9">
    <location>
        <position position="9"/>
    </location>
    <ligand>
        <name>a divalent metal cation</name>
        <dbReference type="ChEBI" id="CHEBI:60240"/>
    </ligand>
</feature>
<dbReference type="GO" id="GO:0004309">
    <property type="term" value="F:exopolyphosphatase activity"/>
    <property type="evidence" value="ECO:0007669"/>
    <property type="project" value="TreeGrafter"/>
</dbReference>
<evidence type="ECO:0000256" key="8">
    <source>
        <dbReference type="ARBA" id="ARBA00022801"/>
    </source>
</evidence>
<comment type="similarity">
    <text evidence="4 9">Belongs to the SurE nucleotidase family.</text>
</comment>
<dbReference type="Pfam" id="PF01975">
    <property type="entry name" value="SurE"/>
    <property type="match status" value="1"/>
</dbReference>
<comment type="caution">
    <text evidence="11">The sequence shown here is derived from an EMBL/GenBank/DDBJ whole genome shotgun (WGS) entry which is preliminary data.</text>
</comment>
<dbReference type="NCBIfam" id="TIGR00087">
    <property type="entry name" value="surE"/>
    <property type="match status" value="1"/>
</dbReference>
<evidence type="ECO:0000256" key="4">
    <source>
        <dbReference type="ARBA" id="ARBA00011062"/>
    </source>
</evidence>
<feature type="binding site" evidence="9">
    <location>
        <position position="39"/>
    </location>
    <ligand>
        <name>a divalent metal cation</name>
        <dbReference type="ChEBI" id="CHEBI:60240"/>
    </ligand>
</feature>
<comment type="cofactor">
    <cofactor evidence="9">
        <name>a divalent metal cation</name>
        <dbReference type="ChEBI" id="CHEBI:60240"/>
    </cofactor>
    <text evidence="9">Binds 1 divalent metal cation per subunit.</text>
</comment>
<dbReference type="Proteomes" id="UP000481872">
    <property type="component" value="Unassembled WGS sequence"/>
</dbReference>
<evidence type="ECO:0000313" key="11">
    <source>
        <dbReference type="EMBL" id="NEU06665.1"/>
    </source>
</evidence>
<dbReference type="Gene3D" id="3.40.1210.10">
    <property type="entry name" value="Survival protein SurE-like phosphatase/nucleotidase"/>
    <property type="match status" value="1"/>
</dbReference>
<evidence type="ECO:0000256" key="7">
    <source>
        <dbReference type="ARBA" id="ARBA00022741"/>
    </source>
</evidence>
<dbReference type="GO" id="GO:0008254">
    <property type="term" value="F:3'-nucleotidase activity"/>
    <property type="evidence" value="ECO:0007669"/>
    <property type="project" value="TreeGrafter"/>
</dbReference>
<dbReference type="FunFam" id="3.40.1210.10:FF:000001">
    <property type="entry name" value="5'/3'-nucleotidase SurE"/>
    <property type="match status" value="1"/>
</dbReference>
<keyword evidence="8 9" id="KW-0378">Hydrolase</keyword>
<dbReference type="InterPro" id="IPR002828">
    <property type="entry name" value="SurE-like_Pase/nucleotidase"/>
</dbReference>
<dbReference type="SUPFAM" id="SSF64167">
    <property type="entry name" value="SurE-like"/>
    <property type="match status" value="1"/>
</dbReference>
<protein>
    <recommendedName>
        <fullName evidence="9">5'-nucleotidase SurE</fullName>
        <ecNumber evidence="9">3.1.3.5</ecNumber>
    </recommendedName>
    <alternativeName>
        <fullName evidence="9">Nucleoside 5'-monophosphate phosphohydrolase</fullName>
    </alternativeName>
</protein>
<dbReference type="HAMAP" id="MF_00060">
    <property type="entry name" value="SurE"/>
    <property type="match status" value="1"/>
</dbReference>
<dbReference type="GO" id="GO:0046872">
    <property type="term" value="F:metal ion binding"/>
    <property type="evidence" value="ECO:0007669"/>
    <property type="project" value="UniProtKB-UniRule"/>
</dbReference>
<dbReference type="AlphaFoldDB" id="A0A6M0H7K4"/>
<evidence type="ECO:0000259" key="10">
    <source>
        <dbReference type="Pfam" id="PF01975"/>
    </source>
</evidence>
<comment type="catalytic activity">
    <reaction evidence="1 9">
        <text>a ribonucleoside 5'-phosphate + H2O = a ribonucleoside + phosphate</text>
        <dbReference type="Rhea" id="RHEA:12484"/>
        <dbReference type="ChEBI" id="CHEBI:15377"/>
        <dbReference type="ChEBI" id="CHEBI:18254"/>
        <dbReference type="ChEBI" id="CHEBI:43474"/>
        <dbReference type="ChEBI" id="CHEBI:58043"/>
        <dbReference type="EC" id="3.1.3.5"/>
    </reaction>
</comment>
<dbReference type="EMBL" id="JAAGPU010000071">
    <property type="protein sequence ID" value="NEU06665.1"/>
    <property type="molecule type" value="Genomic_DNA"/>
</dbReference>
<dbReference type="PANTHER" id="PTHR30457">
    <property type="entry name" value="5'-NUCLEOTIDASE SURE"/>
    <property type="match status" value="1"/>
</dbReference>
<keyword evidence="7 9" id="KW-0547">Nucleotide-binding</keyword>
<evidence type="ECO:0000313" key="12">
    <source>
        <dbReference type="Proteomes" id="UP000481872"/>
    </source>
</evidence>
<dbReference type="GO" id="GO:0008253">
    <property type="term" value="F:5'-nucleotidase activity"/>
    <property type="evidence" value="ECO:0007669"/>
    <property type="project" value="UniProtKB-UniRule"/>
</dbReference>
<dbReference type="PANTHER" id="PTHR30457:SF12">
    <property type="entry name" value="5'_3'-NUCLEOTIDASE SURE"/>
    <property type="match status" value="1"/>
</dbReference>